<evidence type="ECO:0000256" key="2">
    <source>
        <dbReference type="ARBA" id="ARBA00022801"/>
    </source>
</evidence>
<proteinExistence type="inferred from homology"/>
<comment type="caution">
    <text evidence="4">The sequence shown here is derived from an EMBL/GenBank/DDBJ whole genome shotgun (WGS) entry which is preliminary data.</text>
</comment>
<organism evidence="4 5">
    <name type="scientific">Burkholderia stabilis</name>
    <dbReference type="NCBI Taxonomy" id="95485"/>
    <lineage>
        <taxon>Bacteria</taxon>
        <taxon>Pseudomonadati</taxon>
        <taxon>Pseudomonadota</taxon>
        <taxon>Betaproteobacteria</taxon>
        <taxon>Burkholderiales</taxon>
        <taxon>Burkholderiaceae</taxon>
        <taxon>Burkholderia</taxon>
        <taxon>Burkholderia cepacia complex</taxon>
    </lineage>
</organism>
<reference evidence="4 5" key="1">
    <citation type="submission" date="2018-08" db="EMBL/GenBank/DDBJ databases">
        <title>Mountain-cultivated ginseng endophyte, Burkholderia stabilis and its activity against ginseng root rot disease.</title>
        <authorList>
            <person name="Tapan Kumar M."/>
            <person name="Bae H."/>
            <person name="Shanmugam G."/>
            <person name="Jeon J."/>
        </authorList>
    </citation>
    <scope>NUCLEOTIDE SEQUENCE [LARGE SCALE GENOMIC DNA]</scope>
    <source>
        <strain evidence="4 5">EB159</strain>
    </source>
</reference>
<dbReference type="PANTHER" id="PTHR48081:SF30">
    <property type="entry name" value="ACETYL-HYDROLASE LIPR-RELATED"/>
    <property type="match status" value="1"/>
</dbReference>
<comment type="similarity">
    <text evidence="1">Belongs to the 'GDXG' lipolytic enzyme family.</text>
</comment>
<dbReference type="InterPro" id="IPR013094">
    <property type="entry name" value="AB_hydrolase_3"/>
</dbReference>
<accession>A0A4Q2ATN9</accession>
<dbReference type="SUPFAM" id="SSF53474">
    <property type="entry name" value="alpha/beta-Hydrolases"/>
    <property type="match status" value="1"/>
</dbReference>
<dbReference type="InterPro" id="IPR050300">
    <property type="entry name" value="GDXG_lipolytic_enzyme"/>
</dbReference>
<evidence type="ECO:0000313" key="5">
    <source>
        <dbReference type="Proteomes" id="UP000289650"/>
    </source>
</evidence>
<keyword evidence="2 4" id="KW-0378">Hydrolase</keyword>
<dbReference type="Proteomes" id="UP000289650">
    <property type="component" value="Unassembled WGS sequence"/>
</dbReference>
<evidence type="ECO:0000256" key="1">
    <source>
        <dbReference type="ARBA" id="ARBA00010515"/>
    </source>
</evidence>
<protein>
    <submittedName>
        <fullName evidence="4">Alpha/beta hydrolase</fullName>
    </submittedName>
</protein>
<dbReference type="EMBL" id="QWEX01000001">
    <property type="protein sequence ID" value="RXV73503.1"/>
    <property type="molecule type" value="Genomic_DNA"/>
</dbReference>
<dbReference type="PANTHER" id="PTHR48081">
    <property type="entry name" value="AB HYDROLASE SUPERFAMILY PROTEIN C4A8.06C"/>
    <property type="match status" value="1"/>
</dbReference>
<dbReference type="GO" id="GO:0004806">
    <property type="term" value="F:triacylglycerol lipase activity"/>
    <property type="evidence" value="ECO:0007669"/>
    <property type="project" value="TreeGrafter"/>
</dbReference>
<dbReference type="RefSeq" id="WP_129514275.1">
    <property type="nucleotide sequence ID" value="NZ_QWEX01000001.1"/>
</dbReference>
<dbReference type="Pfam" id="PF07859">
    <property type="entry name" value="Abhydrolase_3"/>
    <property type="match status" value="1"/>
</dbReference>
<sequence length="337" mass="35154">MNNVSNDGGPSEHVVMHPLDPDDAAVVAAMRAGMRAMKGARLGIEARDAFDAAMENVQRRDDVTFAFDTVGGVPGYWVFPAHVRSGDALLHLHAGWFNFGSAAAFRHSVAQLAVRVGVRAFIPDYRLAPEHPFPAAVDDVLACYRGLAEKGIRRIAVTGDSAGGALALVLASRVAADAVSVSASASVTAGTTLVGVAALSPVTDLTLSGATYDTRADADPLFTRAQVSELVRAYLGAADPKHPLASPLFARVAGLPAVRIHVGDDEVLLDDSRRWVERAVAAGVDARLDVWHGMSHGFAGGIGKLKASAQALDAIGLFLVEQLQTGGGARVRPRSAA</sequence>
<feature type="domain" description="Alpha/beta hydrolase fold-3" evidence="3">
    <location>
        <begin position="89"/>
        <end position="299"/>
    </location>
</feature>
<dbReference type="Gene3D" id="3.40.50.1820">
    <property type="entry name" value="alpha/beta hydrolase"/>
    <property type="match status" value="1"/>
</dbReference>
<name>A0A4Q2ATN9_9BURK</name>
<dbReference type="OrthoDB" id="9794445at2"/>
<evidence type="ECO:0000259" key="3">
    <source>
        <dbReference type="Pfam" id="PF07859"/>
    </source>
</evidence>
<dbReference type="AlphaFoldDB" id="A0A4Q2ATN9"/>
<gene>
    <name evidence="4" type="ORF">D1006_14970</name>
</gene>
<evidence type="ECO:0000313" key="4">
    <source>
        <dbReference type="EMBL" id="RXV73503.1"/>
    </source>
</evidence>
<dbReference type="InterPro" id="IPR029058">
    <property type="entry name" value="AB_hydrolase_fold"/>
</dbReference>